<protein>
    <submittedName>
        <fullName evidence="1">Uncharacterized protein</fullName>
    </submittedName>
</protein>
<reference evidence="1 2" key="1">
    <citation type="journal article" date="2013" name="BMC Genomics">
        <title>Comparative genomics of Campylobacter concisus isolates reveals genetic diversity and provides insights into disease association.</title>
        <authorList>
            <person name="Deshpande N.P."/>
            <person name="Kaakoush N.O."/>
            <person name="Wilkins M.R."/>
            <person name="Mitchell H.M."/>
        </authorList>
    </citation>
    <scope>NUCLEOTIDE SEQUENCE [LARGE SCALE GENOMIC DNA]</scope>
    <source>
        <strain evidence="1 2">UNSWCS</strain>
    </source>
</reference>
<comment type="caution">
    <text evidence="1">The sequence shown here is derived from an EMBL/GenBank/DDBJ whole genome shotgun (WGS) entry which is preliminary data.</text>
</comment>
<gene>
    <name evidence="1" type="ORF">UNSWCS_641</name>
</gene>
<proteinExistence type="predicted"/>
<dbReference type="Proteomes" id="UP000016620">
    <property type="component" value="Unassembled WGS sequence"/>
</dbReference>
<dbReference type="EMBL" id="ANNG01000006">
    <property type="protein sequence ID" value="ERJ30432.1"/>
    <property type="molecule type" value="Genomic_DNA"/>
</dbReference>
<organism evidence="1 2">
    <name type="scientific">Campylobacter concisus UNSWCS</name>
    <dbReference type="NCBI Taxonomy" id="1242968"/>
    <lineage>
        <taxon>Bacteria</taxon>
        <taxon>Pseudomonadati</taxon>
        <taxon>Campylobacterota</taxon>
        <taxon>Epsilonproteobacteria</taxon>
        <taxon>Campylobacterales</taxon>
        <taxon>Campylobacteraceae</taxon>
        <taxon>Campylobacter</taxon>
    </lineage>
</organism>
<accession>U2FIN6</accession>
<dbReference type="PATRIC" id="fig|1242968.3.peg.307"/>
<sequence length="54" mass="6218">MLCDAKRIFKKAKEKNLFLLLPKIKIVCVFYNFSGRLCVNLTIKANLIFALLSL</sequence>
<name>U2FIN6_9BACT</name>
<evidence type="ECO:0000313" key="1">
    <source>
        <dbReference type="EMBL" id="ERJ30432.1"/>
    </source>
</evidence>
<dbReference type="AlphaFoldDB" id="U2FIN6"/>
<evidence type="ECO:0000313" key="2">
    <source>
        <dbReference type="Proteomes" id="UP000016620"/>
    </source>
</evidence>